<sequence length="159" mass="17335">MPGPLLDKAWVVGTREHAVHLKERTCIQREPCRWASAPLHPMAALSLLDKDLQFAGLLKCFSTQQLLICPQKHVPPNEVPQSPNCTGVLKIPRVTTYSQARCCTNGSTCACAQPTLQICAAPESRSRIGLPPGEFAENCPCIMKAVIFIDGMHEDIATS</sequence>
<dbReference type="Proteomes" id="UP000708148">
    <property type="component" value="Unassembled WGS sequence"/>
</dbReference>
<dbReference type="EMBL" id="CAJHUC010002046">
    <property type="protein sequence ID" value="CAD7703048.1"/>
    <property type="molecule type" value="Genomic_DNA"/>
</dbReference>
<protein>
    <submittedName>
        <fullName evidence="1">Uncharacterized protein</fullName>
    </submittedName>
</protein>
<accession>A0A8S1JC93</accession>
<name>A0A8S1JC93_9CHLO</name>
<organism evidence="1 2">
    <name type="scientific">Ostreobium quekettii</name>
    <dbReference type="NCBI Taxonomy" id="121088"/>
    <lineage>
        <taxon>Eukaryota</taxon>
        <taxon>Viridiplantae</taxon>
        <taxon>Chlorophyta</taxon>
        <taxon>core chlorophytes</taxon>
        <taxon>Ulvophyceae</taxon>
        <taxon>TCBD clade</taxon>
        <taxon>Bryopsidales</taxon>
        <taxon>Ostreobineae</taxon>
        <taxon>Ostreobiaceae</taxon>
        <taxon>Ostreobium</taxon>
    </lineage>
</organism>
<keyword evidence="2" id="KW-1185">Reference proteome</keyword>
<evidence type="ECO:0000313" key="2">
    <source>
        <dbReference type="Proteomes" id="UP000708148"/>
    </source>
</evidence>
<reference evidence="1" key="1">
    <citation type="submission" date="2020-12" db="EMBL/GenBank/DDBJ databases">
        <authorList>
            <person name="Iha C."/>
        </authorList>
    </citation>
    <scope>NUCLEOTIDE SEQUENCE</scope>
</reference>
<dbReference type="AlphaFoldDB" id="A0A8S1JC93"/>
<gene>
    <name evidence="1" type="ORF">OSTQU699_LOCUS8405</name>
</gene>
<evidence type="ECO:0000313" key="1">
    <source>
        <dbReference type="EMBL" id="CAD7703048.1"/>
    </source>
</evidence>
<comment type="caution">
    <text evidence="1">The sequence shown here is derived from an EMBL/GenBank/DDBJ whole genome shotgun (WGS) entry which is preliminary data.</text>
</comment>
<proteinExistence type="predicted"/>